<dbReference type="GO" id="GO:0006396">
    <property type="term" value="P:RNA processing"/>
    <property type="evidence" value="ECO:0007669"/>
    <property type="project" value="InterPro"/>
</dbReference>
<dbReference type="AlphaFoldDB" id="A0A6I9T9M0"/>
<dbReference type="OrthoDB" id="1926212at2759"/>
<dbReference type="PANTHER" id="PTHR26312">
    <property type="entry name" value="TETRATRICOPEPTIDE REPEAT PROTEIN 5"/>
    <property type="match status" value="1"/>
</dbReference>
<dbReference type="InterPro" id="IPR019734">
    <property type="entry name" value="TPR_rpt"/>
</dbReference>
<organism evidence="4 5">
    <name type="scientific">Sesamum indicum</name>
    <name type="common">Oriental sesame</name>
    <name type="synonym">Sesamum orientale</name>
    <dbReference type="NCBI Taxonomy" id="4182"/>
    <lineage>
        <taxon>Eukaryota</taxon>
        <taxon>Viridiplantae</taxon>
        <taxon>Streptophyta</taxon>
        <taxon>Embryophyta</taxon>
        <taxon>Tracheophyta</taxon>
        <taxon>Spermatophyta</taxon>
        <taxon>Magnoliopsida</taxon>
        <taxon>eudicotyledons</taxon>
        <taxon>Gunneridae</taxon>
        <taxon>Pentapetalae</taxon>
        <taxon>asterids</taxon>
        <taxon>lamiids</taxon>
        <taxon>Lamiales</taxon>
        <taxon>Pedaliaceae</taxon>
        <taxon>Sesamum</taxon>
    </lineage>
</organism>
<evidence type="ECO:0000259" key="3">
    <source>
        <dbReference type="Pfam" id="PF25474"/>
    </source>
</evidence>
<dbReference type="InterPro" id="IPR057352">
    <property type="entry name" value="TPR_TmcB/C"/>
</dbReference>
<dbReference type="SMART" id="SM00386">
    <property type="entry name" value="HAT"/>
    <property type="match status" value="2"/>
</dbReference>
<dbReference type="GeneID" id="105163461"/>
<evidence type="ECO:0000313" key="6">
    <source>
        <dbReference type="RefSeq" id="XP_011080115.1"/>
    </source>
</evidence>
<evidence type="ECO:0000313" key="4">
    <source>
        <dbReference type="Proteomes" id="UP000504604"/>
    </source>
</evidence>
<feature type="region of interest" description="Disordered" evidence="2">
    <location>
        <begin position="129"/>
        <end position="160"/>
    </location>
</feature>
<dbReference type="KEGG" id="sind:105163461"/>
<dbReference type="PROSITE" id="PS50005">
    <property type="entry name" value="TPR"/>
    <property type="match status" value="1"/>
</dbReference>
<feature type="domain" description="TmcB/TmcC TPR repeats" evidence="3">
    <location>
        <begin position="238"/>
        <end position="282"/>
    </location>
</feature>
<evidence type="ECO:0000313" key="5">
    <source>
        <dbReference type="RefSeq" id="XP_011080114.1"/>
    </source>
</evidence>
<dbReference type="Proteomes" id="UP000504604">
    <property type="component" value="Linkage group LG6"/>
</dbReference>
<dbReference type="SUPFAM" id="SSF48452">
    <property type="entry name" value="TPR-like"/>
    <property type="match status" value="1"/>
</dbReference>
<keyword evidence="4" id="KW-1185">Reference proteome</keyword>
<dbReference type="InterPro" id="IPR003107">
    <property type="entry name" value="HAT"/>
</dbReference>
<dbReference type="PANTHER" id="PTHR26312:SF221">
    <property type="entry name" value="OS04G0510600 PROTEIN"/>
    <property type="match status" value="1"/>
</dbReference>
<name>A0A6I9T9M0_SESIN</name>
<dbReference type="RefSeq" id="XP_011080115.1">
    <property type="nucleotide sequence ID" value="XM_011081813.2"/>
</dbReference>
<proteinExistence type="predicted"/>
<gene>
    <name evidence="5 6" type="primary">LOC105163461</name>
</gene>
<dbReference type="RefSeq" id="XP_011080114.1">
    <property type="nucleotide sequence ID" value="XM_011081812.2"/>
</dbReference>
<reference evidence="5 6" key="1">
    <citation type="submission" date="2025-04" db="UniProtKB">
        <authorList>
            <consortium name="RefSeq"/>
        </authorList>
    </citation>
    <scope>IDENTIFICATION</scope>
</reference>
<dbReference type="Gene3D" id="1.25.40.10">
    <property type="entry name" value="Tetratricopeptide repeat domain"/>
    <property type="match status" value="1"/>
</dbReference>
<accession>A0A6I9T9M0</accession>
<evidence type="ECO:0000256" key="2">
    <source>
        <dbReference type="SAM" id="MobiDB-lite"/>
    </source>
</evidence>
<feature type="repeat" description="TPR" evidence="1">
    <location>
        <begin position="254"/>
        <end position="287"/>
    </location>
</feature>
<dbReference type="InterPro" id="IPR011990">
    <property type="entry name" value="TPR-like_helical_dom_sf"/>
</dbReference>
<protein>
    <submittedName>
        <fullName evidence="5 6">Uncharacterized protein LOC105163461</fullName>
    </submittedName>
</protein>
<sequence length="364" mass="39881">MMLRSSSTPVLGSLLPSFAESPNSSSHHLCELHGSTQKHTPNTIHGKLSCTNGGSQNLSKSLFHSPSVAEIKGTSRSSGNEFRRAQSEGNLQELVDASYNVDEFSLSKKSARKSNSCTLEAIPSFSVHHPGARFEDGDSDDEEEAIEEEGEVNDEELEVEDSVSPFRMENLLLEQMGTNVNGYGSSLRLEGEGKMYLAAGLGISGISFIDGGGSNGGGGSYRPVAFDRDGGDSHGLSMEEHYKNMVEGDPGNPLVLRNYAQFLYQKKGDLQRAEEYYSRAILADPEDGEILSQYAKLIWELHHDKERAAIYFERALQASSDDSHIHAAYASFLWDTEEDEENATENSRVGQLLFHRELMASATA</sequence>
<feature type="compositionally biased region" description="Acidic residues" evidence="2">
    <location>
        <begin position="137"/>
        <end position="160"/>
    </location>
</feature>
<dbReference type="Pfam" id="PF25474">
    <property type="entry name" value="TPR_TmcB"/>
    <property type="match status" value="1"/>
</dbReference>
<evidence type="ECO:0000256" key="1">
    <source>
        <dbReference type="PROSITE-ProRule" id="PRU00339"/>
    </source>
</evidence>
<keyword evidence="1" id="KW-0802">TPR repeat</keyword>